<dbReference type="CDD" id="cd02439">
    <property type="entry name" value="DMB-PRT_CobT"/>
    <property type="match status" value="1"/>
</dbReference>
<dbReference type="STRING" id="112903.SAMN04490178_11484"/>
<reference evidence="10 11" key="1">
    <citation type="submission" date="2016-10" db="EMBL/GenBank/DDBJ databases">
        <authorList>
            <person name="de Groot N.N."/>
        </authorList>
    </citation>
    <scope>NUCLEOTIDE SEQUENCE [LARGE SCALE GENOMIC DNA]</scope>
    <source>
        <strain evidence="10 11">DSM 13305</strain>
    </source>
</reference>
<evidence type="ECO:0000256" key="6">
    <source>
        <dbReference type="ARBA" id="ARBA00022676"/>
    </source>
</evidence>
<dbReference type="InterPro" id="IPR036087">
    <property type="entry name" value="Nict_dMeBzImd_PRibTrfase_sf"/>
</dbReference>
<dbReference type="InterPro" id="IPR023195">
    <property type="entry name" value="Nict_dMeBzImd_PRibTrfase_N"/>
</dbReference>
<evidence type="ECO:0000256" key="1">
    <source>
        <dbReference type="ARBA" id="ARBA00005049"/>
    </source>
</evidence>
<proteinExistence type="inferred from homology"/>
<evidence type="ECO:0000313" key="11">
    <source>
        <dbReference type="Proteomes" id="UP000198847"/>
    </source>
</evidence>
<gene>
    <name evidence="10" type="ORF">SAMN04490178_11484</name>
</gene>
<dbReference type="PANTHER" id="PTHR43463">
    <property type="entry name" value="NICOTINATE-NUCLEOTIDE--DIMETHYLBENZIMIDAZOLE PHOSPHORIBOSYLTRANSFERASE"/>
    <property type="match status" value="1"/>
</dbReference>
<keyword evidence="11" id="KW-1185">Reference proteome</keyword>
<accession>A0A1H8W6T0</accession>
<sequence length="342" mass="37536">MDFEKVVDELIDGAAKPLHSLGLLEKHLKKVLLAWGRLDKKIRPYHIIYAADNGVVEEAVAPDPVEFTYLQARNMAAGLATVSCFCQINQIPYEVIDIGIRDKREAGINKKVAFGTKNFMKEEAMSREEFQQAWQVGVERVQQAVREKQANLLSFGEMGIGNTTTSSAVLHALTGMPPEFVVGHGAGLKSPEALRRKRLIVEKGVEKHMVKLHDVEDILRCVGGFDIVAMCASMVECGKLKIPFVLDGFITAVAYACAVRIDSKLDRYALPSHMSKEPGMAYCLLLGNIMAEDVIIHAGMGLGEGTGAVLMVSMLKTMLYAMQHVARISDFLAEAGKKELAM</sequence>
<dbReference type="Proteomes" id="UP000198847">
    <property type="component" value="Unassembled WGS sequence"/>
</dbReference>
<dbReference type="SUPFAM" id="SSF52733">
    <property type="entry name" value="Nicotinate mononucleotide:5,6-dimethylbenzimidazole phosphoribosyltransferase (CobT)"/>
    <property type="match status" value="1"/>
</dbReference>
<name>A0A1H8W6T0_9FIRM</name>
<dbReference type="PANTHER" id="PTHR43463:SF1">
    <property type="entry name" value="NICOTINATE-NUCLEOTIDE--DIMETHYLBENZIMIDAZOLE PHOSPHORIBOSYLTRANSFERASE"/>
    <property type="match status" value="1"/>
</dbReference>
<keyword evidence="6 10" id="KW-0328">Glycosyltransferase</keyword>
<dbReference type="Gene3D" id="3.40.50.10210">
    <property type="match status" value="1"/>
</dbReference>
<evidence type="ECO:0000256" key="9">
    <source>
        <dbReference type="ARBA" id="ARBA00047340"/>
    </source>
</evidence>
<dbReference type="Gene3D" id="1.10.1610.10">
    <property type="match status" value="1"/>
</dbReference>
<evidence type="ECO:0000256" key="5">
    <source>
        <dbReference type="ARBA" id="ARBA00022573"/>
    </source>
</evidence>
<dbReference type="InterPro" id="IPR003200">
    <property type="entry name" value="Nict_dMeBzImd_PRibTrfase"/>
</dbReference>
<dbReference type="UniPathway" id="UPA00061">
    <property type="reaction ID" value="UER00516"/>
</dbReference>
<dbReference type="GO" id="GO:0009236">
    <property type="term" value="P:cobalamin biosynthetic process"/>
    <property type="evidence" value="ECO:0007669"/>
    <property type="project" value="UniProtKB-KW"/>
</dbReference>
<evidence type="ECO:0000256" key="7">
    <source>
        <dbReference type="ARBA" id="ARBA00022679"/>
    </source>
</evidence>
<dbReference type="GO" id="GO:0008939">
    <property type="term" value="F:nicotinate-nucleotide-dimethylbenzimidazole phosphoribosyltransferase activity"/>
    <property type="evidence" value="ECO:0007669"/>
    <property type="project" value="UniProtKB-EC"/>
</dbReference>
<comment type="similarity">
    <text evidence="2">Belongs to the CobT family.</text>
</comment>
<dbReference type="RefSeq" id="WP_091747760.1">
    <property type="nucleotide sequence ID" value="NZ_FODY01000014.1"/>
</dbReference>
<dbReference type="AlphaFoldDB" id="A0A1H8W6T0"/>
<evidence type="ECO:0000256" key="8">
    <source>
        <dbReference type="ARBA" id="ARBA00030686"/>
    </source>
</evidence>
<evidence type="ECO:0000256" key="2">
    <source>
        <dbReference type="ARBA" id="ARBA00007110"/>
    </source>
</evidence>
<keyword evidence="5" id="KW-0169">Cobalamin biosynthesis</keyword>
<evidence type="ECO:0000256" key="3">
    <source>
        <dbReference type="ARBA" id="ARBA00011991"/>
    </source>
</evidence>
<comment type="catalytic activity">
    <reaction evidence="9">
        <text>5,6-dimethylbenzimidazole + nicotinate beta-D-ribonucleotide = alpha-ribazole 5'-phosphate + nicotinate + H(+)</text>
        <dbReference type="Rhea" id="RHEA:11196"/>
        <dbReference type="ChEBI" id="CHEBI:15378"/>
        <dbReference type="ChEBI" id="CHEBI:15890"/>
        <dbReference type="ChEBI" id="CHEBI:32544"/>
        <dbReference type="ChEBI" id="CHEBI:57502"/>
        <dbReference type="ChEBI" id="CHEBI:57918"/>
        <dbReference type="EC" id="2.4.2.21"/>
    </reaction>
</comment>
<keyword evidence="7 10" id="KW-0808">Transferase</keyword>
<comment type="pathway">
    <text evidence="1">Nucleoside biosynthesis; alpha-ribazole biosynthesis; alpha-ribazole from 5,6-dimethylbenzimidazole: step 1/2.</text>
</comment>
<protein>
    <recommendedName>
        <fullName evidence="4">Nicotinate-nucleotide--dimethylbenzimidazole phosphoribosyltransferase</fullName>
        <ecNumber evidence="3">2.4.2.21</ecNumber>
    </recommendedName>
    <alternativeName>
        <fullName evidence="8">N(1)-alpha-phosphoribosyltransferase</fullName>
    </alternativeName>
</protein>
<dbReference type="EC" id="2.4.2.21" evidence="3"/>
<dbReference type="EMBL" id="FODY01000014">
    <property type="protein sequence ID" value="SEP23364.1"/>
    <property type="molecule type" value="Genomic_DNA"/>
</dbReference>
<organism evidence="10 11">
    <name type="scientific">Propionispora vibrioides</name>
    <dbReference type="NCBI Taxonomy" id="112903"/>
    <lineage>
        <taxon>Bacteria</taxon>
        <taxon>Bacillati</taxon>
        <taxon>Bacillota</taxon>
        <taxon>Negativicutes</taxon>
        <taxon>Selenomonadales</taxon>
        <taxon>Sporomusaceae</taxon>
        <taxon>Propionispora</taxon>
    </lineage>
</organism>
<dbReference type="OrthoDB" id="9781491at2"/>
<dbReference type="Pfam" id="PF02277">
    <property type="entry name" value="DBI_PRT"/>
    <property type="match status" value="1"/>
</dbReference>
<evidence type="ECO:0000313" key="10">
    <source>
        <dbReference type="EMBL" id="SEP23364.1"/>
    </source>
</evidence>
<evidence type="ECO:0000256" key="4">
    <source>
        <dbReference type="ARBA" id="ARBA00015486"/>
    </source>
</evidence>